<name>I4ANG5_BERLS</name>
<proteinExistence type="predicted"/>
<accession>I4ANG5</accession>
<dbReference type="AlphaFoldDB" id="I4ANG5"/>
<protein>
    <submittedName>
        <fullName evidence="1">Uncharacterized protein</fullName>
    </submittedName>
</protein>
<keyword evidence="2" id="KW-1185">Reference proteome</keyword>
<dbReference type="HOGENOM" id="CLU_1308611_0_0_10"/>
<evidence type="ECO:0000313" key="1">
    <source>
        <dbReference type="EMBL" id="AFM05500.1"/>
    </source>
</evidence>
<gene>
    <name evidence="1" type="ordered locus">Fleli_3164</name>
</gene>
<dbReference type="Proteomes" id="UP000006054">
    <property type="component" value="Chromosome"/>
</dbReference>
<dbReference type="OrthoDB" id="883587at2"/>
<sequence length="199" mass="22917">MFLFISCTENINKIGCGEITNVEFDRQDSVWVLEAKDSLYYQSNRGGNIVLSLFENKVHKLSIENCNRPIGLILSYSCSKKIDLINVAITRYEQKKGINTTILYSFSQMTENLIPISSQPMGLIDVRINQPINTEEIDFVQTTKLGTHQLNGKTYNDVFVIEDLDKNEVPEIDIFRFYVNPSGILRIEFYDGEIWDRVD</sequence>
<reference evidence="2" key="1">
    <citation type="submission" date="2012-06" db="EMBL/GenBank/DDBJ databases">
        <title>The complete genome of Flexibacter litoralis DSM 6794.</title>
        <authorList>
            <person name="Lucas S."/>
            <person name="Copeland A."/>
            <person name="Lapidus A."/>
            <person name="Glavina del Rio T."/>
            <person name="Dalin E."/>
            <person name="Tice H."/>
            <person name="Bruce D."/>
            <person name="Goodwin L."/>
            <person name="Pitluck S."/>
            <person name="Peters L."/>
            <person name="Ovchinnikova G."/>
            <person name="Lu M."/>
            <person name="Kyrpides N."/>
            <person name="Mavromatis K."/>
            <person name="Ivanova N."/>
            <person name="Brettin T."/>
            <person name="Detter J.C."/>
            <person name="Han C."/>
            <person name="Larimer F."/>
            <person name="Land M."/>
            <person name="Hauser L."/>
            <person name="Markowitz V."/>
            <person name="Cheng J.-F."/>
            <person name="Hugenholtz P."/>
            <person name="Woyke T."/>
            <person name="Wu D."/>
            <person name="Spring S."/>
            <person name="Lang E."/>
            <person name="Kopitz M."/>
            <person name="Brambilla E."/>
            <person name="Klenk H.-P."/>
            <person name="Eisen J.A."/>
        </authorList>
    </citation>
    <scope>NUCLEOTIDE SEQUENCE [LARGE SCALE GENOMIC DNA]</scope>
    <source>
        <strain evidence="2">ATCC 23117 / DSM 6794 / NBRC 15988 / NCIMB 1366 / Sio-4</strain>
    </source>
</reference>
<organism evidence="1 2">
    <name type="scientific">Bernardetia litoralis (strain ATCC 23117 / DSM 6794 / NBRC 15988 / NCIMB 1366 / Fx l1 / Sio-4)</name>
    <name type="common">Flexibacter litoralis</name>
    <dbReference type="NCBI Taxonomy" id="880071"/>
    <lineage>
        <taxon>Bacteria</taxon>
        <taxon>Pseudomonadati</taxon>
        <taxon>Bacteroidota</taxon>
        <taxon>Cytophagia</taxon>
        <taxon>Cytophagales</taxon>
        <taxon>Bernardetiaceae</taxon>
        <taxon>Bernardetia</taxon>
    </lineage>
</organism>
<dbReference type="EMBL" id="CP003345">
    <property type="protein sequence ID" value="AFM05500.1"/>
    <property type="molecule type" value="Genomic_DNA"/>
</dbReference>
<dbReference type="KEGG" id="fli:Fleli_3164"/>
<evidence type="ECO:0000313" key="2">
    <source>
        <dbReference type="Proteomes" id="UP000006054"/>
    </source>
</evidence>